<dbReference type="EMBL" id="JOKZ01000231">
    <property type="protein sequence ID" value="KKP00779.1"/>
    <property type="molecule type" value="Genomic_DNA"/>
</dbReference>
<dbReference type="Proteomes" id="UP000034112">
    <property type="component" value="Unassembled WGS sequence"/>
</dbReference>
<accession>A0A0G0A6J4</accession>
<organism evidence="1 2">
    <name type="scientific">Trichoderma harzianum</name>
    <name type="common">Hypocrea lixii</name>
    <dbReference type="NCBI Taxonomy" id="5544"/>
    <lineage>
        <taxon>Eukaryota</taxon>
        <taxon>Fungi</taxon>
        <taxon>Dikarya</taxon>
        <taxon>Ascomycota</taxon>
        <taxon>Pezizomycotina</taxon>
        <taxon>Sordariomycetes</taxon>
        <taxon>Hypocreomycetidae</taxon>
        <taxon>Hypocreales</taxon>
        <taxon>Hypocreaceae</taxon>
        <taxon>Trichoderma</taxon>
    </lineage>
</organism>
<gene>
    <name evidence="1" type="ORF">THAR02_07129</name>
</gene>
<comment type="caution">
    <text evidence="1">The sequence shown here is derived from an EMBL/GenBank/DDBJ whole genome shotgun (WGS) entry which is preliminary data.</text>
</comment>
<name>A0A0G0A6J4_TRIHA</name>
<evidence type="ECO:0000313" key="2">
    <source>
        <dbReference type="Proteomes" id="UP000034112"/>
    </source>
</evidence>
<reference evidence="2" key="1">
    <citation type="journal article" date="2015" name="Genome Announc.">
        <title>Draft whole-genome sequence of the biocontrol agent Trichoderma harzianum T6776.</title>
        <authorList>
            <person name="Baroncelli R."/>
            <person name="Piaggeschi G."/>
            <person name="Fiorini L."/>
            <person name="Bertolini E."/>
            <person name="Zapparata A."/>
            <person name="Pe M.E."/>
            <person name="Sarrocco S."/>
            <person name="Vannacci G."/>
        </authorList>
    </citation>
    <scope>NUCLEOTIDE SEQUENCE [LARGE SCALE GENOMIC DNA]</scope>
    <source>
        <strain evidence="2">T6776</strain>
    </source>
</reference>
<dbReference type="AlphaFoldDB" id="A0A0G0A6J4"/>
<protein>
    <submittedName>
        <fullName evidence="1">Uncharacterized protein</fullName>
    </submittedName>
</protein>
<evidence type="ECO:0000313" key="1">
    <source>
        <dbReference type="EMBL" id="KKP00779.1"/>
    </source>
</evidence>
<sequence length="188" mass="20607">MLLSEDTFPLRLAIDRKTMKKQSFDDHVPPNIGAGAGAGAAGVGLTLGSTSHDNRNNSRHVNKNPALVFQNSQSSWKPPGWRKVVMRIIRATAYAKYGTCEASLRCRDQTLMNCNYQPIEVKLEAYQHHLNGAPVATNSLERYQTSQMSYAIPASRPNASMPTYKGFVSPACQLSSSHPADTIENEAV</sequence>
<proteinExistence type="predicted"/>